<keyword evidence="1" id="KW-0812">Transmembrane</keyword>
<evidence type="ECO:0000313" key="3">
    <source>
        <dbReference type="Proteomes" id="UP000327000"/>
    </source>
</evidence>
<organism evidence="2 3">
    <name type="scientific">Streptomyces mobaraensis</name>
    <name type="common">Streptoverticillium mobaraense</name>
    <dbReference type="NCBI Taxonomy" id="35621"/>
    <lineage>
        <taxon>Bacteria</taxon>
        <taxon>Bacillati</taxon>
        <taxon>Actinomycetota</taxon>
        <taxon>Actinomycetes</taxon>
        <taxon>Kitasatosporales</taxon>
        <taxon>Streptomycetaceae</taxon>
        <taxon>Streptomyces</taxon>
    </lineage>
</organism>
<feature type="transmembrane region" description="Helical" evidence="1">
    <location>
        <begin position="12"/>
        <end position="30"/>
    </location>
</feature>
<keyword evidence="3" id="KW-1185">Reference proteome</keyword>
<dbReference type="AlphaFoldDB" id="A0A5N5W7K6"/>
<dbReference type="EMBL" id="VOKX01000027">
    <property type="protein sequence ID" value="KAB7844960.1"/>
    <property type="molecule type" value="Genomic_DNA"/>
</dbReference>
<sequence>MDEAGYRLGMAVAFMLGLWEGVIAIVYRAFTDKEAGVMTAVDYLPSPWCYVAGGTVVLVAGAVVEALDRGRKRLPARRESPGG</sequence>
<accession>A0A5N5W7K6</accession>
<dbReference type="RefSeq" id="WP_004954598.1">
    <property type="nucleotide sequence ID" value="NZ_JBFADJ010000059.1"/>
</dbReference>
<keyword evidence="1" id="KW-0472">Membrane</keyword>
<gene>
    <name evidence="2" type="ORF">FRZ00_14655</name>
</gene>
<keyword evidence="1" id="KW-1133">Transmembrane helix</keyword>
<evidence type="ECO:0000256" key="1">
    <source>
        <dbReference type="SAM" id="Phobius"/>
    </source>
</evidence>
<dbReference type="OrthoDB" id="3540400at2"/>
<reference evidence="2 3" key="1">
    <citation type="journal article" date="2019" name="Microb. Cell Fact.">
        <title>Exploring novel herbicidin analogues by transcriptional regulator overexpression and MS/MS molecular networking.</title>
        <authorList>
            <person name="Shi Y."/>
            <person name="Gu R."/>
            <person name="Li Y."/>
            <person name="Wang X."/>
            <person name="Ren W."/>
            <person name="Li X."/>
            <person name="Wang L."/>
            <person name="Xie Y."/>
            <person name="Hong B."/>
        </authorList>
    </citation>
    <scope>NUCLEOTIDE SEQUENCE [LARGE SCALE GENOMIC DNA]</scope>
    <source>
        <strain evidence="2 3">US-43</strain>
    </source>
</reference>
<feature type="transmembrane region" description="Helical" evidence="1">
    <location>
        <begin position="50"/>
        <end position="68"/>
    </location>
</feature>
<evidence type="ECO:0000313" key="2">
    <source>
        <dbReference type="EMBL" id="KAB7844960.1"/>
    </source>
</evidence>
<name>A0A5N5W7K6_STRMB</name>
<dbReference type="Proteomes" id="UP000327000">
    <property type="component" value="Unassembled WGS sequence"/>
</dbReference>
<protein>
    <submittedName>
        <fullName evidence="2">Uncharacterized protein</fullName>
    </submittedName>
</protein>
<comment type="caution">
    <text evidence="2">The sequence shown here is derived from an EMBL/GenBank/DDBJ whole genome shotgun (WGS) entry which is preliminary data.</text>
</comment>
<proteinExistence type="predicted"/>